<dbReference type="Proteomes" id="UP000015101">
    <property type="component" value="Unassembled WGS sequence"/>
</dbReference>
<dbReference type="GO" id="GO:0003677">
    <property type="term" value="F:DNA binding"/>
    <property type="evidence" value="ECO:0007669"/>
    <property type="project" value="InterPro"/>
</dbReference>
<dbReference type="EMBL" id="KB097599">
    <property type="protein sequence ID" value="ESN93640.1"/>
    <property type="molecule type" value="Genomic_DNA"/>
</dbReference>
<sequence length="1148" mass="124373">MSDEECSSLEDFTSESKRAVNRLKSPAVTNQSRPKRTISLGKPSAAQLLGRAGSRITEISANKKVEKSTNVIKSKSNSSIESASSTIVSSLPKSSGSKLSLLSTTSSDASGGKKGSPGLAKWSDKWLIPFEHGWRREIVYRNTQTKGTKQCDIYYYAPDNFKLRSVPMIVEYINRTGCNLTSDCFSFSKQQVYKEPFEIVRNAGQCFRTSASTTSTSSSSTSIGASKGKKENPEKKIEDGINNNKRKRKNDDNTVDVSNKKINRKNSLAPKIKSETDNNDGDGAADNTASSQTSPNVEKTSSEKDNNATQQTKSPDVSRCGNNLGVFMRIESCQEKSENVDNDNSTMVLDQTLTNVRQTDVAGDNQRHSAPRNNGEETFLSSRKKRNVPETFSPVNDEPPCKRKKLDDGIENDDKIDNSEPDCTESTNTIVNNDDANNSFDNNDVSIGTTGNDDKDNINSEESQSETSFLTSNTNESTTEIKKNPRGRPRRIVDPNAVPVNVKKNPVGRPRLKSKDENSDGVTTTPTTSGSARTCESTSIMVTRRRISRMKKDDDGVHVIPVKSIIEVEVTSSPLSSSTPMKTTSRFLNTPDRPVNNCNETANDASKNTTSVKIETSTASQPTSSVVTITQSNEMMLLSPASSSAAMTSPSSTLMTSPSTETSSSTSTSRKISCGKKIDSKIFAVRNAANLALRAYMLNAQRIAQESFDVGDDLNDESFEADASADSCLQTKNDNEKSADHSANDDEASVGGEDDLSGKLGTDGSLKREPDDDDDDDGDSAKQHSTVQNDDIVTDTPSKISTTSITETTTTAAATKNTNSVVERQADYSCRKDVESSLLPTVLSEVSRFVSDAKTATAAASATTVAAPSIAAASAAASIAATTAPATQKVARQLQFKKVDQPFDRVRGPVDSHALRNIVCGPNCAGRSIPPSVRCDFCMNLYHHECLGLSFNNVRCSMICWGCINSLITQGCQSYNRENEGVEYPMVRSVDFAVPHTTATVADVVDASNNKDYNNNRGFIRHHLQLQRNARNTNNNNIGTSPDMFEGMETGAGKDDGCDKVETQVLVINSAITKTLDIKKEFLLKVANQTIKVRPEDVYVSNTGVNIQLYNSPLPSEYIAGLNNPLKFSVATVENVQVLNVSLLNGPV</sequence>
<dbReference type="OrthoDB" id="61560at2759"/>
<dbReference type="Pfam" id="PF01429">
    <property type="entry name" value="MBD"/>
    <property type="match status" value="1"/>
</dbReference>
<dbReference type="STRING" id="6412.T1FVJ9"/>
<name>T1FVJ9_HELRO</name>
<dbReference type="EMBL" id="AMQM01007346">
    <property type="status" value="NOT_ANNOTATED_CDS"/>
    <property type="molecule type" value="Genomic_DNA"/>
</dbReference>
<protein>
    <recommendedName>
        <fullName evidence="2">MBD domain-containing protein</fullName>
    </recommendedName>
</protein>
<feature type="compositionally biased region" description="Basic and acidic residues" evidence="1">
    <location>
        <begin position="228"/>
        <end position="239"/>
    </location>
</feature>
<reference evidence="4" key="3">
    <citation type="submission" date="2015-06" db="UniProtKB">
        <authorList>
            <consortium name="EnsemblMetazoa"/>
        </authorList>
    </citation>
    <scope>IDENTIFICATION</scope>
</reference>
<dbReference type="GeneID" id="20212845"/>
<feature type="compositionally biased region" description="Basic and acidic residues" evidence="1">
    <location>
        <begin position="399"/>
        <end position="418"/>
    </location>
</feature>
<feature type="region of interest" description="Disordered" evidence="1">
    <location>
        <begin position="732"/>
        <end position="800"/>
    </location>
</feature>
<proteinExistence type="predicted"/>
<feature type="compositionally biased region" description="Acidic residues" evidence="1">
    <location>
        <begin position="745"/>
        <end position="755"/>
    </location>
</feature>
<dbReference type="RefSeq" id="XP_009028277.1">
    <property type="nucleotide sequence ID" value="XM_009030029.1"/>
</dbReference>
<feature type="compositionally biased region" description="Low complexity" evidence="1">
    <location>
        <begin position="432"/>
        <end position="444"/>
    </location>
</feature>
<dbReference type="InterPro" id="IPR016177">
    <property type="entry name" value="DNA-bd_dom_sf"/>
</dbReference>
<reference evidence="3 5" key="2">
    <citation type="journal article" date="2013" name="Nature">
        <title>Insights into bilaterian evolution from three spiralian genomes.</title>
        <authorList>
            <person name="Simakov O."/>
            <person name="Marletaz F."/>
            <person name="Cho S.J."/>
            <person name="Edsinger-Gonzales E."/>
            <person name="Havlak P."/>
            <person name="Hellsten U."/>
            <person name="Kuo D.H."/>
            <person name="Larsson T."/>
            <person name="Lv J."/>
            <person name="Arendt D."/>
            <person name="Savage R."/>
            <person name="Osoegawa K."/>
            <person name="de Jong P."/>
            <person name="Grimwood J."/>
            <person name="Chapman J.A."/>
            <person name="Shapiro H."/>
            <person name="Aerts A."/>
            <person name="Otillar R.P."/>
            <person name="Terry A.Y."/>
            <person name="Boore J.L."/>
            <person name="Grigoriev I.V."/>
            <person name="Lindberg D.R."/>
            <person name="Seaver E.C."/>
            <person name="Weisblat D.A."/>
            <person name="Putnam N.H."/>
            <person name="Rokhsar D.S."/>
        </authorList>
    </citation>
    <scope>NUCLEOTIDE SEQUENCE</scope>
</reference>
<dbReference type="EnsemblMetazoa" id="HelroT194001">
    <property type="protein sequence ID" value="HelroP194001"/>
    <property type="gene ID" value="HelroG194001"/>
</dbReference>
<dbReference type="InterPro" id="IPR001739">
    <property type="entry name" value="Methyl_CpG_DNA-bd"/>
</dbReference>
<feature type="region of interest" description="Disordered" evidence="1">
    <location>
        <begin position="574"/>
        <end position="595"/>
    </location>
</feature>
<feature type="compositionally biased region" description="Polar residues" evidence="1">
    <location>
        <begin position="574"/>
        <end position="588"/>
    </location>
</feature>
<evidence type="ECO:0000313" key="4">
    <source>
        <dbReference type="EnsemblMetazoa" id="HelroP194001"/>
    </source>
</evidence>
<dbReference type="CTD" id="20212845"/>
<evidence type="ECO:0000313" key="3">
    <source>
        <dbReference type="EMBL" id="ESN93640.1"/>
    </source>
</evidence>
<feature type="compositionally biased region" description="Low complexity" evidence="1">
    <location>
        <begin position="640"/>
        <end position="669"/>
    </location>
</feature>
<dbReference type="SMART" id="SM00391">
    <property type="entry name" value="MBD"/>
    <property type="match status" value="1"/>
</dbReference>
<dbReference type="KEGG" id="hro:HELRODRAFT_194001"/>
<feature type="compositionally biased region" description="Low complexity" evidence="1">
    <location>
        <begin position="210"/>
        <end position="222"/>
    </location>
</feature>
<feature type="region of interest" description="Disordered" evidence="1">
    <location>
        <begin position="210"/>
        <end position="322"/>
    </location>
</feature>
<dbReference type="Gene3D" id="3.30.890.10">
    <property type="entry name" value="Methyl-cpg-binding Protein 2, Chain A"/>
    <property type="match status" value="1"/>
</dbReference>
<feature type="region of interest" description="Disordered" evidence="1">
    <location>
        <begin position="1"/>
        <end position="44"/>
    </location>
</feature>
<dbReference type="HOGENOM" id="CLU_276850_0_0_1"/>
<feature type="compositionally biased region" description="Polar residues" evidence="1">
    <location>
        <begin position="460"/>
        <end position="478"/>
    </location>
</feature>
<dbReference type="AlphaFoldDB" id="T1FVJ9"/>
<evidence type="ECO:0000313" key="5">
    <source>
        <dbReference type="Proteomes" id="UP000015101"/>
    </source>
</evidence>
<dbReference type="CDD" id="cd00122">
    <property type="entry name" value="MBD"/>
    <property type="match status" value="1"/>
</dbReference>
<evidence type="ECO:0000259" key="2">
    <source>
        <dbReference type="PROSITE" id="PS50982"/>
    </source>
</evidence>
<keyword evidence="5" id="KW-1185">Reference proteome</keyword>
<feature type="domain" description="MBD" evidence="2">
    <location>
        <begin position="120"/>
        <end position="192"/>
    </location>
</feature>
<accession>T1FVJ9</accession>
<feature type="compositionally biased region" description="Low complexity" evidence="1">
    <location>
        <begin position="494"/>
        <end position="507"/>
    </location>
</feature>
<dbReference type="InParanoid" id="T1FVJ9"/>
<dbReference type="SUPFAM" id="SSF54171">
    <property type="entry name" value="DNA-binding domain"/>
    <property type="match status" value="1"/>
</dbReference>
<evidence type="ECO:0000256" key="1">
    <source>
        <dbReference type="SAM" id="MobiDB-lite"/>
    </source>
</evidence>
<feature type="region of interest" description="Disordered" evidence="1">
    <location>
        <begin position="355"/>
        <end position="534"/>
    </location>
</feature>
<reference evidence="5" key="1">
    <citation type="submission" date="2012-12" db="EMBL/GenBank/DDBJ databases">
        <authorList>
            <person name="Hellsten U."/>
            <person name="Grimwood J."/>
            <person name="Chapman J.A."/>
            <person name="Shapiro H."/>
            <person name="Aerts A."/>
            <person name="Otillar R.P."/>
            <person name="Terry A.Y."/>
            <person name="Boore J.L."/>
            <person name="Simakov O."/>
            <person name="Marletaz F."/>
            <person name="Cho S.-J."/>
            <person name="Edsinger-Gonzales E."/>
            <person name="Havlak P."/>
            <person name="Kuo D.-H."/>
            <person name="Larsson T."/>
            <person name="Lv J."/>
            <person name="Arendt D."/>
            <person name="Savage R."/>
            <person name="Osoegawa K."/>
            <person name="de Jong P."/>
            <person name="Lindberg D.R."/>
            <person name="Seaver E.C."/>
            <person name="Weisblat D.A."/>
            <person name="Putnam N.H."/>
            <person name="Grigoriev I.V."/>
            <person name="Rokhsar D.S."/>
        </authorList>
    </citation>
    <scope>NUCLEOTIDE SEQUENCE</scope>
</reference>
<feature type="compositionally biased region" description="Polar residues" evidence="1">
    <location>
        <begin position="290"/>
        <end position="299"/>
    </location>
</feature>
<feature type="compositionally biased region" description="Basic and acidic residues" evidence="1">
    <location>
        <begin position="733"/>
        <end position="744"/>
    </location>
</feature>
<feature type="region of interest" description="Disordered" evidence="1">
    <location>
        <begin position="640"/>
        <end position="671"/>
    </location>
</feature>
<dbReference type="PROSITE" id="PS50982">
    <property type="entry name" value="MBD"/>
    <property type="match status" value="1"/>
</dbReference>
<organism evidence="4 5">
    <name type="scientific">Helobdella robusta</name>
    <name type="common">Californian leech</name>
    <dbReference type="NCBI Taxonomy" id="6412"/>
    <lineage>
        <taxon>Eukaryota</taxon>
        <taxon>Metazoa</taxon>
        <taxon>Spiralia</taxon>
        <taxon>Lophotrochozoa</taxon>
        <taxon>Annelida</taxon>
        <taxon>Clitellata</taxon>
        <taxon>Hirudinea</taxon>
        <taxon>Rhynchobdellida</taxon>
        <taxon>Glossiphoniidae</taxon>
        <taxon>Helobdella</taxon>
    </lineage>
</organism>
<gene>
    <name evidence="4" type="primary">20212845</name>
    <name evidence="3" type="ORF">HELRODRAFT_194001</name>
</gene>